<dbReference type="PRINTS" id="PR00032">
    <property type="entry name" value="HTHARAC"/>
</dbReference>
<evidence type="ECO:0000259" key="4">
    <source>
        <dbReference type="PROSITE" id="PS01124"/>
    </source>
</evidence>
<dbReference type="Pfam" id="PF12833">
    <property type="entry name" value="HTH_18"/>
    <property type="match status" value="1"/>
</dbReference>
<dbReference type="InterPro" id="IPR020449">
    <property type="entry name" value="Tscrpt_reg_AraC-type_HTH"/>
</dbReference>
<evidence type="ECO:0000313" key="6">
    <source>
        <dbReference type="Proteomes" id="UP000553776"/>
    </source>
</evidence>
<dbReference type="InterPro" id="IPR050204">
    <property type="entry name" value="AraC_XylS_family_regulators"/>
</dbReference>
<evidence type="ECO:0000256" key="3">
    <source>
        <dbReference type="ARBA" id="ARBA00023163"/>
    </source>
</evidence>
<dbReference type="SUPFAM" id="SSF46689">
    <property type="entry name" value="Homeodomain-like"/>
    <property type="match status" value="2"/>
</dbReference>
<keyword evidence="3" id="KW-0804">Transcription</keyword>
<dbReference type="Gene3D" id="2.60.120.280">
    <property type="entry name" value="Regulatory protein AraC"/>
    <property type="match status" value="1"/>
</dbReference>
<dbReference type="InterPro" id="IPR009057">
    <property type="entry name" value="Homeodomain-like_sf"/>
</dbReference>
<accession>A0A841U9L9</accession>
<keyword evidence="1" id="KW-0805">Transcription regulation</keyword>
<dbReference type="PROSITE" id="PS01124">
    <property type="entry name" value="HTH_ARAC_FAMILY_2"/>
    <property type="match status" value="1"/>
</dbReference>
<dbReference type="InterPro" id="IPR003313">
    <property type="entry name" value="AraC-bd"/>
</dbReference>
<keyword evidence="2" id="KW-0238">DNA-binding</keyword>
<dbReference type="CDD" id="cd06986">
    <property type="entry name" value="cupin_MmsR-like_N"/>
    <property type="match status" value="1"/>
</dbReference>
<dbReference type="GO" id="GO:0043565">
    <property type="term" value="F:sequence-specific DNA binding"/>
    <property type="evidence" value="ECO:0007669"/>
    <property type="project" value="InterPro"/>
</dbReference>
<proteinExistence type="predicted"/>
<sequence length="295" mass="32955">MEHPRMMDGFEEQILFVLSDYMAGELARSKLTRGLHVRDIGYFPRARYHYRERPGGSDAHILIYCADGEGWVEIDGRRAIVKEGSLAVVPANVPHRYGASAESPWSIYWLHLHGELAADYLALYGLGQGVVKLPASAYSAWADSFERCCRLLSDKPYSLPAQTLVSQTVGLLLGTVGMSAVSSPRDRKREQDLERAIRYMNDRLTETVSLSELAACSGVSRQHLVHLFKKETGFPPIEYFLRLKMQKAGQLLSLTDLTVKEIAAAVGVGDPYYFSRLFKKLMGVSPAHYRSVPKG</sequence>
<organism evidence="5 6">
    <name type="scientific">Cohnella xylanilytica</name>
    <dbReference type="NCBI Taxonomy" id="557555"/>
    <lineage>
        <taxon>Bacteria</taxon>
        <taxon>Bacillati</taxon>
        <taxon>Bacillota</taxon>
        <taxon>Bacilli</taxon>
        <taxon>Bacillales</taxon>
        <taxon>Paenibacillaceae</taxon>
        <taxon>Cohnella</taxon>
    </lineage>
</organism>
<evidence type="ECO:0000256" key="2">
    <source>
        <dbReference type="ARBA" id="ARBA00023125"/>
    </source>
</evidence>
<feature type="domain" description="HTH araC/xylS-type" evidence="4">
    <location>
        <begin position="194"/>
        <end position="292"/>
    </location>
</feature>
<evidence type="ECO:0000313" key="5">
    <source>
        <dbReference type="EMBL" id="MBB6694804.1"/>
    </source>
</evidence>
<evidence type="ECO:0000256" key="1">
    <source>
        <dbReference type="ARBA" id="ARBA00023015"/>
    </source>
</evidence>
<protein>
    <submittedName>
        <fullName evidence="5">AraC family transcriptional regulator</fullName>
    </submittedName>
</protein>
<dbReference type="Proteomes" id="UP000553776">
    <property type="component" value="Unassembled WGS sequence"/>
</dbReference>
<dbReference type="AlphaFoldDB" id="A0A841U9L9"/>
<dbReference type="SMART" id="SM00342">
    <property type="entry name" value="HTH_ARAC"/>
    <property type="match status" value="1"/>
</dbReference>
<dbReference type="PANTHER" id="PTHR46796">
    <property type="entry name" value="HTH-TYPE TRANSCRIPTIONAL ACTIVATOR RHAS-RELATED"/>
    <property type="match status" value="1"/>
</dbReference>
<dbReference type="RefSeq" id="WP_185138767.1">
    <property type="nucleotide sequence ID" value="NZ_JACJVR010000104.1"/>
</dbReference>
<gene>
    <name evidence="5" type="ORF">H7B90_25745</name>
</gene>
<dbReference type="GO" id="GO:0003700">
    <property type="term" value="F:DNA-binding transcription factor activity"/>
    <property type="evidence" value="ECO:0007669"/>
    <property type="project" value="InterPro"/>
</dbReference>
<dbReference type="InterPro" id="IPR037923">
    <property type="entry name" value="HTH-like"/>
</dbReference>
<comment type="caution">
    <text evidence="5">The sequence shown here is derived from an EMBL/GenBank/DDBJ whole genome shotgun (WGS) entry which is preliminary data.</text>
</comment>
<dbReference type="Pfam" id="PF02311">
    <property type="entry name" value="AraC_binding"/>
    <property type="match status" value="1"/>
</dbReference>
<name>A0A841U9L9_9BACL</name>
<reference evidence="5 6" key="1">
    <citation type="submission" date="2020-08" db="EMBL/GenBank/DDBJ databases">
        <title>Cohnella phylogeny.</title>
        <authorList>
            <person name="Dunlap C."/>
        </authorList>
    </citation>
    <scope>NUCLEOTIDE SEQUENCE [LARGE SCALE GENOMIC DNA]</scope>
    <source>
        <strain evidence="5 6">DSM 25239</strain>
    </source>
</reference>
<keyword evidence="6" id="KW-1185">Reference proteome</keyword>
<dbReference type="Gene3D" id="1.10.10.60">
    <property type="entry name" value="Homeodomain-like"/>
    <property type="match status" value="2"/>
</dbReference>
<dbReference type="PANTHER" id="PTHR46796:SF7">
    <property type="entry name" value="ARAC FAMILY TRANSCRIPTIONAL REGULATOR"/>
    <property type="match status" value="1"/>
</dbReference>
<dbReference type="SUPFAM" id="SSF51215">
    <property type="entry name" value="Regulatory protein AraC"/>
    <property type="match status" value="1"/>
</dbReference>
<dbReference type="EMBL" id="JACJVR010000104">
    <property type="protein sequence ID" value="MBB6694804.1"/>
    <property type="molecule type" value="Genomic_DNA"/>
</dbReference>
<dbReference type="InterPro" id="IPR018060">
    <property type="entry name" value="HTH_AraC"/>
</dbReference>